<dbReference type="EMBL" id="CP045798">
    <property type="protein sequence ID" value="QNB45631.1"/>
    <property type="molecule type" value="Genomic_DNA"/>
</dbReference>
<evidence type="ECO:0000256" key="1">
    <source>
        <dbReference type="SAM" id="Phobius"/>
    </source>
</evidence>
<evidence type="ECO:0000313" key="3">
    <source>
        <dbReference type="Proteomes" id="UP000515847"/>
    </source>
</evidence>
<feature type="transmembrane region" description="Helical" evidence="1">
    <location>
        <begin position="40"/>
        <end position="56"/>
    </location>
</feature>
<organism evidence="2 3">
    <name type="scientific">Thermanaerosceptrum fracticalcis</name>
    <dbReference type="NCBI Taxonomy" id="1712410"/>
    <lineage>
        <taxon>Bacteria</taxon>
        <taxon>Bacillati</taxon>
        <taxon>Bacillota</taxon>
        <taxon>Clostridia</taxon>
        <taxon>Eubacteriales</taxon>
        <taxon>Peptococcaceae</taxon>
        <taxon>Thermanaerosceptrum</taxon>
    </lineage>
</organism>
<dbReference type="Proteomes" id="UP000515847">
    <property type="component" value="Chromosome"/>
</dbReference>
<proteinExistence type="predicted"/>
<accession>A0A7G6E0M7</accession>
<name>A0A7G6E0M7_THEFR</name>
<feature type="transmembrane region" description="Helical" evidence="1">
    <location>
        <begin position="16"/>
        <end position="34"/>
    </location>
</feature>
<keyword evidence="1" id="KW-1133">Transmembrane helix</keyword>
<keyword evidence="3" id="KW-1185">Reference proteome</keyword>
<protein>
    <submittedName>
        <fullName evidence="2">Uncharacterized protein</fullName>
    </submittedName>
</protein>
<keyword evidence="1" id="KW-0812">Transmembrane</keyword>
<evidence type="ECO:0000313" key="2">
    <source>
        <dbReference type="EMBL" id="QNB45631.1"/>
    </source>
</evidence>
<keyword evidence="1" id="KW-0472">Membrane</keyword>
<sequence>MSLPSRRTKREKKKNYLFYFTVLFLAFLSLVSLFTENYPALVLMAGLSFILSLPRLFSKNPRLLHRTLLLVFFFVIWLGVFLGVIP</sequence>
<dbReference type="RefSeq" id="WP_034419917.1">
    <property type="nucleotide sequence ID" value="NZ_CP045798.1"/>
</dbReference>
<dbReference type="AlphaFoldDB" id="A0A7G6E0M7"/>
<gene>
    <name evidence="2" type="ORF">BR63_04445</name>
</gene>
<reference evidence="2 3" key="1">
    <citation type="journal article" date="2019" name="Front. Microbiol.">
        <title>Thermoanaerosceptrum fracticalcis gen. nov. sp. nov., a Novel Fumarate-Fermenting Microorganism From a Deep Fractured Carbonate Aquifer of the US Great Basin.</title>
        <authorList>
            <person name="Hamilton-Brehm S.D."/>
            <person name="Stewart L.E."/>
            <person name="Zavarin M."/>
            <person name="Caldwell M."/>
            <person name="Lawson P.A."/>
            <person name="Onstott T.C."/>
            <person name="Grzymski J."/>
            <person name="Neveux I."/>
            <person name="Lollar B.S."/>
            <person name="Russell C.E."/>
            <person name="Moser D.P."/>
        </authorList>
    </citation>
    <scope>NUCLEOTIDE SEQUENCE [LARGE SCALE GENOMIC DNA]</scope>
    <source>
        <strain evidence="2 3">DRI-13</strain>
    </source>
</reference>
<dbReference type="KEGG" id="tfr:BR63_04445"/>
<feature type="transmembrane region" description="Helical" evidence="1">
    <location>
        <begin position="68"/>
        <end position="85"/>
    </location>
</feature>